<dbReference type="VEuPathDB" id="FungiDB:CLCR_11326"/>
<protein>
    <submittedName>
        <fullName evidence="1">Uncharacterized protein</fullName>
    </submittedName>
</protein>
<dbReference type="AlphaFoldDB" id="A0A1C1CLM7"/>
<evidence type="ECO:0000313" key="1">
    <source>
        <dbReference type="EMBL" id="OCT49404.1"/>
    </source>
</evidence>
<keyword evidence="2" id="KW-1185">Reference proteome</keyword>
<reference evidence="2" key="1">
    <citation type="submission" date="2015-07" db="EMBL/GenBank/DDBJ databases">
        <authorList>
            <person name="Teixeira M.M."/>
            <person name="Souza R.C."/>
            <person name="Almeida L.G."/>
            <person name="Vicente V.A."/>
            <person name="de Hoog S."/>
            <person name="Bocca A.L."/>
            <person name="de Almeida S.R."/>
            <person name="Vasconcelos A.T."/>
            <person name="Felipe M.S."/>
        </authorList>
    </citation>
    <scope>NUCLEOTIDE SEQUENCE [LARGE SCALE GENOMIC DNA]</scope>
    <source>
        <strain evidence="2">KSF</strain>
    </source>
</reference>
<dbReference type="EMBL" id="LGRB01000011">
    <property type="protein sequence ID" value="OCT49404.1"/>
    <property type="molecule type" value="Genomic_DNA"/>
</dbReference>
<dbReference type="Proteomes" id="UP000094526">
    <property type="component" value="Unassembled WGS sequence"/>
</dbReference>
<accession>A0A1C1CLM7</accession>
<sequence>MSAFSKFGESGLEFIARAKEDDPSAKKVFENKELGTPKSHVALTAVEEVPRLKLMLTAAGVSTCMLMALERRQFIDCILITLILVAYPPFVRKFRWLLLVALLSAEV</sequence>
<evidence type="ECO:0000313" key="2">
    <source>
        <dbReference type="Proteomes" id="UP000094526"/>
    </source>
</evidence>
<name>A0A1C1CLM7_9EURO</name>
<organism evidence="1 2">
    <name type="scientific">Cladophialophora carrionii</name>
    <dbReference type="NCBI Taxonomy" id="86049"/>
    <lineage>
        <taxon>Eukaryota</taxon>
        <taxon>Fungi</taxon>
        <taxon>Dikarya</taxon>
        <taxon>Ascomycota</taxon>
        <taxon>Pezizomycotina</taxon>
        <taxon>Eurotiomycetes</taxon>
        <taxon>Chaetothyriomycetidae</taxon>
        <taxon>Chaetothyriales</taxon>
        <taxon>Herpotrichiellaceae</taxon>
        <taxon>Cladophialophora</taxon>
    </lineage>
</organism>
<comment type="caution">
    <text evidence="1">The sequence shown here is derived from an EMBL/GenBank/DDBJ whole genome shotgun (WGS) entry which is preliminary data.</text>
</comment>
<gene>
    <name evidence="1" type="ORF">CLCR_11326</name>
</gene>
<proteinExistence type="predicted"/>